<dbReference type="InterPro" id="IPR036397">
    <property type="entry name" value="RNaseH_sf"/>
</dbReference>
<dbReference type="Proteomes" id="UP000007266">
    <property type="component" value="Linkage group 6"/>
</dbReference>
<feature type="compositionally biased region" description="Low complexity" evidence="2">
    <location>
        <begin position="309"/>
        <end position="324"/>
    </location>
</feature>
<feature type="region of interest" description="Disordered" evidence="2">
    <location>
        <begin position="284"/>
        <end position="340"/>
    </location>
</feature>
<reference evidence="4 5" key="2">
    <citation type="journal article" date="2010" name="Nucleic Acids Res.">
        <title>BeetleBase in 2010: revisions to provide comprehensive genomic information for Tribolium castaneum.</title>
        <authorList>
            <person name="Kim H.S."/>
            <person name="Murphy T."/>
            <person name="Xia J."/>
            <person name="Caragea D."/>
            <person name="Park Y."/>
            <person name="Beeman R.W."/>
            <person name="Lorenzen M.D."/>
            <person name="Butcher S."/>
            <person name="Manak J.R."/>
            <person name="Brown S.J."/>
        </authorList>
    </citation>
    <scope>GENOME REANNOTATION</scope>
    <source>
        <strain evidence="4 5">Georgia GA2</strain>
    </source>
</reference>
<dbReference type="PhylomeDB" id="D2A4K5"/>
<dbReference type="CDD" id="cd06148">
    <property type="entry name" value="Egl_like_exo"/>
    <property type="match status" value="1"/>
</dbReference>
<evidence type="ECO:0000256" key="2">
    <source>
        <dbReference type="SAM" id="MobiDB-lite"/>
    </source>
</evidence>
<dbReference type="Pfam" id="PF01612">
    <property type="entry name" value="DNA_pol_A_exo1"/>
    <property type="match status" value="1"/>
</dbReference>
<sequence length="812" mass="92374">MEAMQYELARNMTLLFFFERLLDKGEPRTLHDLSCQFGSKGFTKEMRQIAGGSQSGLKKFLAQYPALFAIEGEYVTINMFQNLGSKDSPGGKDYTTQAVEYFSEKLSQYGEGTEVPIRSLLGHRSQASPEVRHVSGQHFHEFREFLLKHPDTFTIDDEKETVILTNYTAVRSHCPPELHFQPDVKIDPETTQTLLDFLAQCIEVKGPILVEQLFQIVSCNLPEAMWTNLFNTPAHLTSFLRLFSDSFHIQANLVTLLQPPKVSQKHLNLDLEAKNAKNLNNCQDSSSEIIERAPPVTSPKSISDRLKQPKLQQKQLSAEAKSLSPEPPKQKSPPSNQSLKQRINNLVLKTLQENTGRERQSFLNNQSHNESWKVKLFQNTRVICSVRECQMVIDDIMSKVKSQMSNDWPFDDDQVVVGLDCEGINLGVKGQLTLLQIATMSGFSYVFDLITCPGMIDSGLKKLLESSQIVKIVHDCRNDSVNLFNQFNITLNTIFDTQAAHAVLTFQETGRPVYKAKSVALNALCEHYGAPINPMKDQLKNIYRRDQKYWSRRPLTREMILYASADVLSLVNEKIYYPMSKAIKMENRQLFLELCHEQIFMHIDPESVKGRKRQRKTETEVSELRQKLSQATKNVVLSNREVRLLRYIELTEEEKEKLKSSAKVAKKLEKLESLGQDNRDDDEDDEDQDNDPDYPSLESDMTSPRNSEPTSLTESMQLVDSILNDSKIEKLDKLDRLETILSTAAFLPTGGKCQCQCHKNGYNGERVISPTSSFKGEDREVEVKSNHSNIGTQTLSTGDIVVTKIFFNENTE</sequence>
<evidence type="ECO:0000256" key="1">
    <source>
        <dbReference type="SAM" id="Coils"/>
    </source>
</evidence>
<reference evidence="4 5" key="1">
    <citation type="journal article" date="2008" name="Nature">
        <title>The genome of the model beetle and pest Tribolium castaneum.</title>
        <authorList>
            <consortium name="Tribolium Genome Sequencing Consortium"/>
            <person name="Richards S."/>
            <person name="Gibbs R.A."/>
            <person name="Weinstock G.M."/>
            <person name="Brown S.J."/>
            <person name="Denell R."/>
            <person name="Beeman R.W."/>
            <person name="Gibbs R."/>
            <person name="Beeman R.W."/>
            <person name="Brown S.J."/>
            <person name="Bucher G."/>
            <person name="Friedrich M."/>
            <person name="Grimmelikhuijzen C.J."/>
            <person name="Klingler M."/>
            <person name="Lorenzen M."/>
            <person name="Richards S."/>
            <person name="Roth S."/>
            <person name="Schroder R."/>
            <person name="Tautz D."/>
            <person name="Zdobnov E.M."/>
            <person name="Muzny D."/>
            <person name="Gibbs R.A."/>
            <person name="Weinstock G.M."/>
            <person name="Attaway T."/>
            <person name="Bell S."/>
            <person name="Buhay C.J."/>
            <person name="Chandrabose M.N."/>
            <person name="Chavez D."/>
            <person name="Clerk-Blankenburg K.P."/>
            <person name="Cree A."/>
            <person name="Dao M."/>
            <person name="Davis C."/>
            <person name="Chacko J."/>
            <person name="Dinh H."/>
            <person name="Dugan-Rocha S."/>
            <person name="Fowler G."/>
            <person name="Garner T.T."/>
            <person name="Garnes J."/>
            <person name="Gnirke A."/>
            <person name="Hawes A."/>
            <person name="Hernandez J."/>
            <person name="Hines S."/>
            <person name="Holder M."/>
            <person name="Hume J."/>
            <person name="Jhangiani S.N."/>
            <person name="Joshi V."/>
            <person name="Khan Z.M."/>
            <person name="Jackson L."/>
            <person name="Kovar C."/>
            <person name="Kowis A."/>
            <person name="Lee S."/>
            <person name="Lewis L.R."/>
            <person name="Margolis J."/>
            <person name="Morgan M."/>
            <person name="Nazareth L.V."/>
            <person name="Nguyen N."/>
            <person name="Okwuonu G."/>
            <person name="Parker D."/>
            <person name="Richards S."/>
            <person name="Ruiz S.J."/>
            <person name="Santibanez J."/>
            <person name="Savard J."/>
            <person name="Scherer S.E."/>
            <person name="Schneider B."/>
            <person name="Sodergren E."/>
            <person name="Tautz D."/>
            <person name="Vattahil S."/>
            <person name="Villasana D."/>
            <person name="White C.S."/>
            <person name="Wright R."/>
            <person name="Park Y."/>
            <person name="Beeman R.W."/>
            <person name="Lord J."/>
            <person name="Oppert B."/>
            <person name="Lorenzen M."/>
            <person name="Brown S."/>
            <person name="Wang L."/>
            <person name="Savard J."/>
            <person name="Tautz D."/>
            <person name="Richards S."/>
            <person name="Weinstock G."/>
            <person name="Gibbs R.A."/>
            <person name="Liu Y."/>
            <person name="Worley K."/>
            <person name="Weinstock G."/>
            <person name="Elsik C.G."/>
            <person name="Reese J.T."/>
            <person name="Elhaik E."/>
            <person name="Landan G."/>
            <person name="Graur D."/>
            <person name="Arensburger P."/>
            <person name="Atkinson P."/>
            <person name="Beeman R.W."/>
            <person name="Beidler J."/>
            <person name="Brown S.J."/>
            <person name="Demuth J.P."/>
            <person name="Drury D.W."/>
            <person name="Du Y.Z."/>
            <person name="Fujiwara H."/>
            <person name="Lorenzen M."/>
            <person name="Maselli V."/>
            <person name="Osanai M."/>
            <person name="Park Y."/>
            <person name="Robertson H.M."/>
            <person name="Tu Z."/>
            <person name="Wang J.J."/>
            <person name="Wang S."/>
            <person name="Richards S."/>
            <person name="Song H."/>
            <person name="Zhang L."/>
            <person name="Sodergren E."/>
            <person name="Werner D."/>
            <person name="Stanke M."/>
            <person name="Morgenstern B."/>
            <person name="Solovyev V."/>
            <person name="Kosarev P."/>
            <person name="Brown G."/>
            <person name="Chen H.C."/>
            <person name="Ermolaeva O."/>
            <person name="Hlavina W."/>
            <person name="Kapustin Y."/>
            <person name="Kiryutin B."/>
            <person name="Kitts P."/>
            <person name="Maglott D."/>
            <person name="Pruitt K."/>
            <person name="Sapojnikov V."/>
            <person name="Souvorov A."/>
            <person name="Mackey A.J."/>
            <person name="Waterhouse R.M."/>
            <person name="Wyder S."/>
            <person name="Zdobnov E.M."/>
            <person name="Zdobnov E.M."/>
            <person name="Wyder S."/>
            <person name="Kriventseva E.V."/>
            <person name="Kadowaki T."/>
            <person name="Bork P."/>
            <person name="Aranda M."/>
            <person name="Bao R."/>
            <person name="Beermann A."/>
            <person name="Berns N."/>
            <person name="Bolognesi R."/>
            <person name="Bonneton F."/>
            <person name="Bopp D."/>
            <person name="Brown S.J."/>
            <person name="Bucher G."/>
            <person name="Butts T."/>
            <person name="Chaumot A."/>
            <person name="Denell R.E."/>
            <person name="Ferrier D.E."/>
            <person name="Friedrich M."/>
            <person name="Gordon C.M."/>
            <person name="Jindra M."/>
            <person name="Klingler M."/>
            <person name="Lan Q."/>
            <person name="Lattorff H.M."/>
            <person name="Laudet V."/>
            <person name="von Levetsow C."/>
            <person name="Liu Z."/>
            <person name="Lutz R."/>
            <person name="Lynch J.A."/>
            <person name="da Fonseca R.N."/>
            <person name="Posnien N."/>
            <person name="Reuter R."/>
            <person name="Roth S."/>
            <person name="Savard J."/>
            <person name="Schinko J.B."/>
            <person name="Schmitt C."/>
            <person name="Schoppmeier M."/>
            <person name="Schroder R."/>
            <person name="Shippy T.D."/>
            <person name="Simonnet F."/>
            <person name="Marques-Souza H."/>
            <person name="Tautz D."/>
            <person name="Tomoyasu Y."/>
            <person name="Trauner J."/>
            <person name="Van der Zee M."/>
            <person name="Vervoort M."/>
            <person name="Wittkopp N."/>
            <person name="Wimmer E.A."/>
            <person name="Yang X."/>
            <person name="Jones A.K."/>
            <person name="Sattelle D.B."/>
            <person name="Ebert P.R."/>
            <person name="Nelson D."/>
            <person name="Scott J.G."/>
            <person name="Beeman R.W."/>
            <person name="Muthukrishnan S."/>
            <person name="Kramer K.J."/>
            <person name="Arakane Y."/>
            <person name="Beeman R.W."/>
            <person name="Zhu Q."/>
            <person name="Hogenkamp D."/>
            <person name="Dixit R."/>
            <person name="Oppert B."/>
            <person name="Jiang H."/>
            <person name="Zou Z."/>
            <person name="Marshall J."/>
            <person name="Elpidina E."/>
            <person name="Vinokurov K."/>
            <person name="Oppert C."/>
            <person name="Zou Z."/>
            <person name="Evans J."/>
            <person name="Lu Z."/>
            <person name="Zhao P."/>
            <person name="Sumathipala N."/>
            <person name="Altincicek B."/>
            <person name="Vilcinskas A."/>
            <person name="Williams M."/>
            <person name="Hultmark D."/>
            <person name="Hetru C."/>
            <person name="Jiang H."/>
            <person name="Grimmelikhuijzen C.J."/>
            <person name="Hauser F."/>
            <person name="Cazzamali G."/>
            <person name="Williamson M."/>
            <person name="Park Y."/>
            <person name="Li B."/>
            <person name="Tanaka Y."/>
            <person name="Predel R."/>
            <person name="Neupert S."/>
            <person name="Schachtner J."/>
            <person name="Verleyen P."/>
            <person name="Raible F."/>
            <person name="Bork P."/>
            <person name="Friedrich M."/>
            <person name="Walden K.K."/>
            <person name="Robertson H.M."/>
            <person name="Angeli S."/>
            <person name="Foret S."/>
            <person name="Bucher G."/>
            <person name="Schuetz S."/>
            <person name="Maleszka R."/>
            <person name="Wimmer E.A."/>
            <person name="Beeman R.W."/>
            <person name="Lorenzen M."/>
            <person name="Tomoyasu Y."/>
            <person name="Miller S.C."/>
            <person name="Grossmann D."/>
            <person name="Bucher G."/>
        </authorList>
    </citation>
    <scope>NUCLEOTIDE SEQUENCE [LARGE SCALE GENOMIC DNA]</scope>
    <source>
        <strain evidence="4 5">Georgia GA2</strain>
    </source>
</reference>
<dbReference type="Gene3D" id="3.30.420.10">
    <property type="entry name" value="Ribonuclease H-like superfamily/Ribonuclease H"/>
    <property type="match status" value="1"/>
</dbReference>
<feature type="region of interest" description="Disordered" evidence="2">
    <location>
        <begin position="669"/>
        <end position="716"/>
    </location>
</feature>
<keyword evidence="1" id="KW-0175">Coiled coil</keyword>
<evidence type="ECO:0000259" key="3">
    <source>
        <dbReference type="SMART" id="SM00474"/>
    </source>
</evidence>
<proteinExistence type="predicted"/>
<dbReference type="eggNOG" id="KOG2405">
    <property type="taxonomic scope" value="Eukaryota"/>
</dbReference>
<name>D2A4K5_TRICA</name>
<accession>D2A4K5</accession>
<dbReference type="EMBL" id="KQ971344">
    <property type="protein sequence ID" value="EFA05719.1"/>
    <property type="molecule type" value="Genomic_DNA"/>
</dbReference>
<feature type="compositionally biased region" description="Polar residues" evidence="2">
    <location>
        <begin position="699"/>
        <end position="716"/>
    </location>
</feature>
<dbReference type="GO" id="GO:0008298">
    <property type="term" value="P:intracellular mRNA localization"/>
    <property type="evidence" value="ECO:0000318"/>
    <property type="project" value="GO_Central"/>
</dbReference>
<keyword evidence="5" id="KW-1185">Reference proteome</keyword>
<dbReference type="GO" id="GO:0006139">
    <property type="term" value="P:nucleobase-containing compound metabolic process"/>
    <property type="evidence" value="ECO:0007669"/>
    <property type="project" value="InterPro"/>
</dbReference>
<dbReference type="SUPFAM" id="SSF53098">
    <property type="entry name" value="Ribonuclease H-like"/>
    <property type="match status" value="1"/>
</dbReference>
<dbReference type="HOGENOM" id="CLU_008186_0_0_1"/>
<dbReference type="STRING" id="7070.D2A4K5"/>
<gene>
    <name evidence="4" type="primary">AUGUSTUS-3.0.2_15348</name>
    <name evidence="4" type="ORF">TcasGA2_TC015348</name>
</gene>
<dbReference type="OMA" id="GNPNKDQ"/>
<dbReference type="KEGG" id="tca:657496"/>
<dbReference type="SMART" id="SM00474">
    <property type="entry name" value="35EXOc"/>
    <property type="match status" value="1"/>
</dbReference>
<dbReference type="GO" id="GO:0008408">
    <property type="term" value="F:3'-5' exonuclease activity"/>
    <property type="evidence" value="ECO:0007669"/>
    <property type="project" value="InterPro"/>
</dbReference>
<feature type="domain" description="3'-5' exonuclease" evidence="3">
    <location>
        <begin position="380"/>
        <end position="584"/>
    </location>
</feature>
<dbReference type="GO" id="GO:0003729">
    <property type="term" value="F:mRNA binding"/>
    <property type="evidence" value="ECO:0000318"/>
    <property type="project" value="GO_Central"/>
</dbReference>
<organism evidence="4 5">
    <name type="scientific">Tribolium castaneum</name>
    <name type="common">Red flour beetle</name>
    <dbReference type="NCBI Taxonomy" id="7070"/>
    <lineage>
        <taxon>Eukaryota</taxon>
        <taxon>Metazoa</taxon>
        <taxon>Ecdysozoa</taxon>
        <taxon>Arthropoda</taxon>
        <taxon>Hexapoda</taxon>
        <taxon>Insecta</taxon>
        <taxon>Pterygota</taxon>
        <taxon>Neoptera</taxon>
        <taxon>Endopterygota</taxon>
        <taxon>Coleoptera</taxon>
        <taxon>Polyphaga</taxon>
        <taxon>Cucujiformia</taxon>
        <taxon>Tenebrionidae</taxon>
        <taxon>Tenebrionidae incertae sedis</taxon>
        <taxon>Tribolium</taxon>
    </lineage>
</organism>
<dbReference type="InterPro" id="IPR012337">
    <property type="entry name" value="RNaseH-like_sf"/>
</dbReference>
<evidence type="ECO:0000313" key="4">
    <source>
        <dbReference type="EMBL" id="EFA05719.1"/>
    </source>
</evidence>
<feature type="coiled-coil region" evidence="1">
    <location>
        <begin position="614"/>
        <end position="668"/>
    </location>
</feature>
<protein>
    <submittedName>
        <fullName evidence="4">Egalitarian</fullName>
    </submittedName>
</protein>
<dbReference type="Pfam" id="PF23713">
    <property type="entry name" value="WHD_Egal"/>
    <property type="match status" value="3"/>
</dbReference>
<dbReference type="PANTHER" id="PTHR46814:SF1">
    <property type="entry name" value="EGALITARIAN, ISOFORM B"/>
    <property type="match status" value="1"/>
</dbReference>
<dbReference type="FunCoup" id="D2A4K5">
    <property type="interactions" value="26"/>
</dbReference>
<dbReference type="PANTHER" id="PTHR46814">
    <property type="entry name" value="EGALITARIAN, ISOFORM B"/>
    <property type="match status" value="1"/>
</dbReference>
<feature type="compositionally biased region" description="Acidic residues" evidence="2">
    <location>
        <begin position="679"/>
        <end position="692"/>
    </location>
</feature>
<dbReference type="OrthoDB" id="26838at2759"/>
<evidence type="ECO:0000313" key="5">
    <source>
        <dbReference type="Proteomes" id="UP000007266"/>
    </source>
</evidence>
<dbReference type="InParanoid" id="D2A4K5"/>
<dbReference type="InterPro" id="IPR002562">
    <property type="entry name" value="3'-5'_exonuclease_dom"/>
</dbReference>
<dbReference type="InterPro" id="IPR056589">
    <property type="entry name" value="WH_Egal-1"/>
</dbReference>
<dbReference type="AlphaFoldDB" id="D2A4K5"/>